<dbReference type="GO" id="GO:0006635">
    <property type="term" value="P:fatty acid beta-oxidation"/>
    <property type="evidence" value="ECO:0007669"/>
    <property type="project" value="TreeGrafter"/>
</dbReference>
<gene>
    <name evidence="10" type="ORF">CD29_09020</name>
</gene>
<dbReference type="eggNOG" id="COG0183">
    <property type="taxonomic scope" value="Bacteria"/>
</dbReference>
<dbReference type="Gene3D" id="3.40.47.10">
    <property type="match status" value="2"/>
</dbReference>
<organism evidence="10 11">
    <name type="scientific">Ureibacillus manganicus DSM 26584</name>
    <dbReference type="NCBI Taxonomy" id="1384049"/>
    <lineage>
        <taxon>Bacteria</taxon>
        <taxon>Bacillati</taxon>
        <taxon>Bacillota</taxon>
        <taxon>Bacilli</taxon>
        <taxon>Bacillales</taxon>
        <taxon>Caryophanaceae</taxon>
        <taxon>Ureibacillus</taxon>
    </lineage>
</organism>
<accession>A0A0A3I2A1</accession>
<evidence type="ECO:0000256" key="2">
    <source>
        <dbReference type="ARBA" id="ARBA00012705"/>
    </source>
</evidence>
<evidence type="ECO:0000256" key="3">
    <source>
        <dbReference type="ARBA" id="ARBA00022679"/>
    </source>
</evidence>
<dbReference type="STRING" id="1384049.CD29_09020"/>
<dbReference type="AlphaFoldDB" id="A0A0A3I2A1"/>
<evidence type="ECO:0000259" key="9">
    <source>
        <dbReference type="Pfam" id="PF02803"/>
    </source>
</evidence>
<feature type="active site" description="Proton acceptor" evidence="6">
    <location>
        <position position="377"/>
    </location>
</feature>
<dbReference type="RefSeq" id="WP_036185459.1">
    <property type="nucleotide sequence ID" value="NZ_AVDA01000009.1"/>
</dbReference>
<dbReference type="GO" id="GO:0003985">
    <property type="term" value="F:acetyl-CoA C-acetyltransferase activity"/>
    <property type="evidence" value="ECO:0007669"/>
    <property type="project" value="UniProtKB-EC"/>
</dbReference>
<dbReference type="InterPro" id="IPR016039">
    <property type="entry name" value="Thiolase-like"/>
</dbReference>
<dbReference type="SUPFAM" id="SSF53901">
    <property type="entry name" value="Thiolase-like"/>
    <property type="match status" value="2"/>
</dbReference>
<dbReference type="PROSITE" id="PS00737">
    <property type="entry name" value="THIOLASE_2"/>
    <property type="match status" value="1"/>
</dbReference>
<dbReference type="InterPro" id="IPR020617">
    <property type="entry name" value="Thiolase_C"/>
</dbReference>
<dbReference type="PIRSF" id="PIRSF000429">
    <property type="entry name" value="Ac-CoA_Ac_transf"/>
    <property type="match status" value="1"/>
</dbReference>
<dbReference type="InterPro" id="IPR020616">
    <property type="entry name" value="Thiolase_N"/>
</dbReference>
<dbReference type="FunFam" id="3.40.47.10:FF:000010">
    <property type="entry name" value="Acetyl-CoA acetyltransferase (Thiolase)"/>
    <property type="match status" value="1"/>
</dbReference>
<feature type="active site" description="Acyl-thioester intermediate" evidence="6">
    <location>
        <position position="87"/>
    </location>
</feature>
<dbReference type="Pfam" id="PF00108">
    <property type="entry name" value="Thiolase_N"/>
    <property type="match status" value="1"/>
</dbReference>
<dbReference type="PANTHER" id="PTHR18919">
    <property type="entry name" value="ACETYL-COA C-ACYLTRANSFERASE"/>
    <property type="match status" value="1"/>
</dbReference>
<feature type="domain" description="Thiolase N-terminal" evidence="8">
    <location>
        <begin position="2"/>
        <end position="261"/>
    </location>
</feature>
<dbReference type="PROSITE" id="PS00099">
    <property type="entry name" value="THIOLASE_3"/>
    <property type="match status" value="1"/>
</dbReference>
<comment type="similarity">
    <text evidence="1 7">Belongs to the thiolase-like superfamily. Thiolase family.</text>
</comment>
<evidence type="ECO:0000256" key="4">
    <source>
        <dbReference type="ARBA" id="ARBA00023315"/>
    </source>
</evidence>
<dbReference type="PROSITE" id="PS00098">
    <property type="entry name" value="THIOLASE_1"/>
    <property type="match status" value="1"/>
</dbReference>
<comment type="caution">
    <text evidence="10">The sequence shown here is derived from an EMBL/GenBank/DDBJ whole genome shotgun (WGS) entry which is preliminary data.</text>
</comment>
<evidence type="ECO:0000259" key="8">
    <source>
        <dbReference type="Pfam" id="PF00108"/>
    </source>
</evidence>
<evidence type="ECO:0000313" key="11">
    <source>
        <dbReference type="Proteomes" id="UP000030416"/>
    </source>
</evidence>
<keyword evidence="4 7" id="KW-0012">Acyltransferase</keyword>
<evidence type="ECO:0000313" key="10">
    <source>
        <dbReference type="EMBL" id="KGR78814.1"/>
    </source>
</evidence>
<protein>
    <recommendedName>
        <fullName evidence="2">acetyl-CoA C-acetyltransferase</fullName>
        <ecNumber evidence="2">2.3.1.9</ecNumber>
    </recommendedName>
    <alternativeName>
        <fullName evidence="5">Acetoacetyl-CoA thiolase</fullName>
    </alternativeName>
</protein>
<dbReference type="EMBL" id="JPVN01000009">
    <property type="protein sequence ID" value="KGR78814.1"/>
    <property type="molecule type" value="Genomic_DNA"/>
</dbReference>
<sequence>MVYLVEGSRTAFGSYGGSFLYTEDVELGVAVTKEALQRSGVNATDVDEIIFGNIIHTNNNSAYLSRHIGLKSGLPITSSALTVNRLCGSGLQAIVSGAQSILLGDAQIVVAGGTENMSRAPHVLRGTRFSNPNKAPIIDDMLWGTLTDEYIGCGMGITAENLAKKYEISREEQDEFSVQSHQKATIAIESGRFTSEIVPVTVKNVKGQEIVVKRDEHVRSNVSLEKMSTLKPAFLKDGTVTAANASGINDGAAAVVIASEQAVKEKNLKPLSRIVAWAVAGVDPNIMGIGPVPAIQKVLQKANLTLQDIDLFELNEAFAAQSLAVIRELQLDQEKVNVNGGAIALGHPVGASGARVTYTLAKELQLQNKKYGIASLCIGGGQGIAVLLENVN</sequence>
<evidence type="ECO:0000256" key="7">
    <source>
        <dbReference type="RuleBase" id="RU003557"/>
    </source>
</evidence>
<evidence type="ECO:0000256" key="1">
    <source>
        <dbReference type="ARBA" id="ARBA00010982"/>
    </source>
</evidence>
<dbReference type="InterPro" id="IPR020610">
    <property type="entry name" value="Thiolase_AS"/>
</dbReference>
<name>A0A0A3I2A1_9BACL</name>
<reference evidence="10 11" key="1">
    <citation type="submission" date="2014-02" db="EMBL/GenBank/DDBJ databases">
        <title>Draft genome sequence of Lysinibacillus manganicus DSM 26584T.</title>
        <authorList>
            <person name="Zhang F."/>
            <person name="Wang G."/>
            <person name="Zhang L."/>
        </authorList>
    </citation>
    <scope>NUCLEOTIDE SEQUENCE [LARGE SCALE GENOMIC DNA]</scope>
    <source>
        <strain evidence="10 11">DSM 26584</strain>
    </source>
</reference>
<feature type="domain" description="Thiolase C-terminal" evidence="9">
    <location>
        <begin position="268"/>
        <end position="389"/>
    </location>
</feature>
<dbReference type="Pfam" id="PF02803">
    <property type="entry name" value="Thiolase_C"/>
    <property type="match status" value="1"/>
</dbReference>
<dbReference type="CDD" id="cd00751">
    <property type="entry name" value="thiolase"/>
    <property type="match status" value="1"/>
</dbReference>
<evidence type="ECO:0000256" key="6">
    <source>
        <dbReference type="PIRSR" id="PIRSR000429-1"/>
    </source>
</evidence>
<dbReference type="InterPro" id="IPR002155">
    <property type="entry name" value="Thiolase"/>
</dbReference>
<dbReference type="OrthoDB" id="9764892at2"/>
<proteinExistence type="inferred from homology"/>
<dbReference type="InterPro" id="IPR020615">
    <property type="entry name" value="Thiolase_acyl_enz_int_AS"/>
</dbReference>
<keyword evidence="3 7" id="KW-0808">Transferase</keyword>
<keyword evidence="11" id="KW-1185">Reference proteome</keyword>
<feature type="active site" description="Proton acceptor" evidence="6">
    <location>
        <position position="347"/>
    </location>
</feature>
<dbReference type="EC" id="2.3.1.9" evidence="2"/>
<dbReference type="NCBIfam" id="TIGR01930">
    <property type="entry name" value="AcCoA-C-Actrans"/>
    <property type="match status" value="1"/>
</dbReference>
<dbReference type="PANTHER" id="PTHR18919:SF107">
    <property type="entry name" value="ACETYL-COA ACETYLTRANSFERASE, CYTOSOLIC"/>
    <property type="match status" value="1"/>
</dbReference>
<evidence type="ECO:0000256" key="5">
    <source>
        <dbReference type="ARBA" id="ARBA00030755"/>
    </source>
</evidence>
<dbReference type="Proteomes" id="UP000030416">
    <property type="component" value="Unassembled WGS sequence"/>
</dbReference>
<dbReference type="InterPro" id="IPR020613">
    <property type="entry name" value="Thiolase_CS"/>
</dbReference>